<comment type="caution">
    <text evidence="5">The sequence shown here is derived from an EMBL/GenBank/DDBJ whole genome shotgun (WGS) entry which is preliminary data.</text>
</comment>
<organism evidence="5 6">
    <name type="scientific">Digitaria exilis</name>
    <dbReference type="NCBI Taxonomy" id="1010633"/>
    <lineage>
        <taxon>Eukaryota</taxon>
        <taxon>Viridiplantae</taxon>
        <taxon>Streptophyta</taxon>
        <taxon>Embryophyta</taxon>
        <taxon>Tracheophyta</taxon>
        <taxon>Spermatophyta</taxon>
        <taxon>Magnoliopsida</taxon>
        <taxon>Liliopsida</taxon>
        <taxon>Poales</taxon>
        <taxon>Poaceae</taxon>
        <taxon>PACMAD clade</taxon>
        <taxon>Panicoideae</taxon>
        <taxon>Panicodae</taxon>
        <taxon>Paniceae</taxon>
        <taxon>Anthephorinae</taxon>
        <taxon>Digitaria</taxon>
    </lineage>
</organism>
<protein>
    <recommendedName>
        <fullName evidence="7">MATH domain-containing protein</fullName>
    </recommendedName>
</protein>
<dbReference type="InterPro" id="IPR056423">
    <property type="entry name" value="BACK_BPM_SPOP"/>
</dbReference>
<keyword evidence="6" id="KW-1185">Reference proteome</keyword>
<evidence type="ECO:0000313" key="6">
    <source>
        <dbReference type="Proteomes" id="UP000636709"/>
    </source>
</evidence>
<sequence length="367" mass="40907">MPIMAHLVGESRNVNAILEAFMLGTVTGLQLARFQLFQDDKLCRGCSRLSTVKAQKKTVLLDVFKVLVSDGLDQRIASKNAIILSLCRHSMLEKAPEWKDKMANRGYSSNCITFLSLLYGFCSVGKQFLHATLKLFVRCQPSPVSSNTAVGRHRARLEERTIDSAFHEFRVDYEQAKNHNIGQPISSNAFSAGGHMWRVHYFPNGIEEELDGKYLSIMIQLVNESRNVSAILEAFILGKDGEPCSRGAGRSESCFSLCTVMPCLGMTKIGGPPFEMMQKLLVAADRYALDRLKLICAQKLCDDMSVDTVAATLVCAEMYSCPELKSQCIDFFAVEDNFKKAVLTRGFVELGQMFPSIIDELRERVGL</sequence>
<dbReference type="PANTHER" id="PTHR26379:SF504">
    <property type="entry name" value="OS08G0523800 PROTEIN"/>
    <property type="match status" value="1"/>
</dbReference>
<evidence type="ECO:0000313" key="5">
    <source>
        <dbReference type="EMBL" id="KAF8646549.1"/>
    </source>
</evidence>
<dbReference type="Gene3D" id="2.60.210.10">
    <property type="entry name" value="Apoptosis, Tumor Necrosis Factor Receptor Associated Protein 2, Chain A"/>
    <property type="match status" value="1"/>
</dbReference>
<dbReference type="OrthoDB" id="685261at2759"/>
<gene>
    <name evidence="5" type="ORF">HU200_065770</name>
</gene>
<dbReference type="AlphaFoldDB" id="A0A835A281"/>
<dbReference type="CDD" id="cd00121">
    <property type="entry name" value="MATH"/>
    <property type="match status" value="1"/>
</dbReference>
<comment type="pathway">
    <text evidence="1">Protein modification; protein ubiquitination.</text>
</comment>
<dbReference type="Gene3D" id="1.25.40.420">
    <property type="match status" value="1"/>
</dbReference>
<dbReference type="InterPro" id="IPR008974">
    <property type="entry name" value="TRAF-like"/>
</dbReference>
<feature type="domain" description="BPM/SPOP BACK" evidence="4">
    <location>
        <begin position="308"/>
        <end position="361"/>
    </location>
</feature>
<dbReference type="GO" id="GO:0016567">
    <property type="term" value="P:protein ubiquitination"/>
    <property type="evidence" value="ECO:0007669"/>
    <property type="project" value="InterPro"/>
</dbReference>
<proteinExistence type="inferred from homology"/>
<dbReference type="Proteomes" id="UP000636709">
    <property type="component" value="Unassembled WGS sequence"/>
</dbReference>
<dbReference type="PANTHER" id="PTHR26379">
    <property type="entry name" value="BTB/POZ AND MATH DOMAIN-CONTAINING PROTEIN 1"/>
    <property type="match status" value="1"/>
</dbReference>
<dbReference type="Pfam" id="PF24570">
    <property type="entry name" value="BACK_BPM_SPOP"/>
    <property type="match status" value="1"/>
</dbReference>
<dbReference type="EMBL" id="JACEFO010002892">
    <property type="protein sequence ID" value="KAF8646549.1"/>
    <property type="molecule type" value="Genomic_DNA"/>
</dbReference>
<reference evidence="5" key="1">
    <citation type="submission" date="2020-07" db="EMBL/GenBank/DDBJ databases">
        <title>Genome sequence and genetic diversity analysis of an under-domesticated orphan crop, white fonio (Digitaria exilis).</title>
        <authorList>
            <person name="Bennetzen J.L."/>
            <person name="Chen S."/>
            <person name="Ma X."/>
            <person name="Wang X."/>
            <person name="Yssel A.E.J."/>
            <person name="Chaluvadi S.R."/>
            <person name="Johnson M."/>
            <person name="Gangashetty P."/>
            <person name="Hamidou F."/>
            <person name="Sanogo M.D."/>
            <person name="Zwaenepoel A."/>
            <person name="Wallace J."/>
            <person name="Van De Peer Y."/>
            <person name="Van Deynze A."/>
        </authorList>
    </citation>
    <scope>NUCLEOTIDE SEQUENCE</scope>
    <source>
        <tissue evidence="5">Leaves</tissue>
    </source>
</reference>
<accession>A0A835A281</accession>
<evidence type="ECO:0000259" key="4">
    <source>
        <dbReference type="Pfam" id="PF24570"/>
    </source>
</evidence>
<feature type="domain" description="MATH" evidence="3">
    <location>
        <begin position="173"/>
        <end position="231"/>
    </location>
</feature>
<dbReference type="InterPro" id="IPR002083">
    <property type="entry name" value="MATH/TRAF_dom"/>
</dbReference>
<name>A0A835A281_9POAL</name>
<dbReference type="Pfam" id="PF22486">
    <property type="entry name" value="MATH_2"/>
    <property type="match status" value="1"/>
</dbReference>
<dbReference type="SUPFAM" id="SSF49599">
    <property type="entry name" value="TRAF domain-like"/>
    <property type="match status" value="1"/>
</dbReference>
<evidence type="ECO:0000256" key="2">
    <source>
        <dbReference type="ARBA" id="ARBA00010846"/>
    </source>
</evidence>
<evidence type="ECO:0008006" key="7">
    <source>
        <dbReference type="Google" id="ProtNLM"/>
    </source>
</evidence>
<evidence type="ECO:0000256" key="1">
    <source>
        <dbReference type="ARBA" id="ARBA00004906"/>
    </source>
</evidence>
<dbReference type="Gene3D" id="1.25.40.10">
    <property type="entry name" value="Tetratricopeptide repeat domain"/>
    <property type="match status" value="1"/>
</dbReference>
<dbReference type="InterPro" id="IPR045005">
    <property type="entry name" value="BPM1-6"/>
</dbReference>
<dbReference type="InterPro" id="IPR011990">
    <property type="entry name" value="TPR-like_helical_dom_sf"/>
</dbReference>
<evidence type="ECO:0000259" key="3">
    <source>
        <dbReference type="Pfam" id="PF22486"/>
    </source>
</evidence>
<comment type="similarity">
    <text evidence="2">Belongs to the Tdpoz family.</text>
</comment>